<accession>A0A9P3GZ42</accession>
<reference evidence="1" key="2">
    <citation type="journal article" date="2022" name="Microbiol. Resour. Announc.">
        <title>Whole-Genome Sequence of Entomortierella parvispora E1425, a Mucoromycotan Fungus Associated with Burkholderiaceae-Related Endosymbiotic Bacteria.</title>
        <authorList>
            <person name="Herlambang A."/>
            <person name="Guo Y."/>
            <person name="Takashima Y."/>
            <person name="Narisawa K."/>
            <person name="Ohta H."/>
            <person name="Nishizawa T."/>
        </authorList>
    </citation>
    <scope>NUCLEOTIDE SEQUENCE</scope>
    <source>
        <strain evidence="1">E1425</strain>
    </source>
</reference>
<gene>
    <name evidence="1" type="ORF">EMPS_00072</name>
</gene>
<name>A0A9P3GZ42_9FUNG</name>
<dbReference type="Gene3D" id="3.80.10.10">
    <property type="entry name" value="Ribonuclease Inhibitor"/>
    <property type="match status" value="1"/>
</dbReference>
<evidence type="ECO:0000313" key="1">
    <source>
        <dbReference type="EMBL" id="GJJ67726.1"/>
    </source>
</evidence>
<protein>
    <recommendedName>
        <fullName evidence="3">F-box domain-containing protein</fullName>
    </recommendedName>
</protein>
<proteinExistence type="predicted"/>
<dbReference type="SUPFAM" id="SSF81383">
    <property type="entry name" value="F-box domain"/>
    <property type="match status" value="1"/>
</dbReference>
<keyword evidence="2" id="KW-1185">Reference proteome</keyword>
<reference evidence="1" key="1">
    <citation type="submission" date="2021-11" db="EMBL/GenBank/DDBJ databases">
        <authorList>
            <person name="Herlambang A."/>
            <person name="Guo Y."/>
            <person name="Takashima Y."/>
            <person name="Nishizawa T."/>
        </authorList>
    </citation>
    <scope>NUCLEOTIDE SEQUENCE</scope>
    <source>
        <strain evidence="1">E1425</strain>
    </source>
</reference>
<evidence type="ECO:0008006" key="3">
    <source>
        <dbReference type="Google" id="ProtNLM"/>
    </source>
</evidence>
<dbReference type="InterPro" id="IPR032675">
    <property type="entry name" value="LRR_dom_sf"/>
</dbReference>
<evidence type="ECO:0000313" key="2">
    <source>
        <dbReference type="Proteomes" id="UP000827284"/>
    </source>
</evidence>
<sequence>MPSSDGNHNGGIHLERAFTSTTNNLIANTALPVPLEVSDIICSYLDQNSLANLCLASRDTREACLSGLWKRIYVFDFGYRRQRIISKTTGQLAGHQIVPNSTESLGPIMEAFTKNILDIQSLTTSSVTMLQLLTKSPCKSLRELNFHPFSYFVNTTWEDTQDFEMFQESLRNIPMALVPAIERHQRLSRVSLELNGRTPHLNMMAVIDALATLSELRELTFGATAHAVTNRAQGVETMIFKLLSGCPKLLQLNILEMPWVDDPDTPFVLLKPITSDLTDLNLSGTLILDNGVALSSVLKVCPRLESFVFPRHSDGPLLDAVHKAIREFQLPIRRVPLLASLITRGNLPLDKYNEIVESLTRLNL</sequence>
<dbReference type="InterPro" id="IPR036047">
    <property type="entry name" value="F-box-like_dom_sf"/>
</dbReference>
<dbReference type="SUPFAM" id="SSF52047">
    <property type="entry name" value="RNI-like"/>
    <property type="match status" value="1"/>
</dbReference>
<comment type="caution">
    <text evidence="1">The sequence shown here is derived from an EMBL/GenBank/DDBJ whole genome shotgun (WGS) entry which is preliminary data.</text>
</comment>
<dbReference type="Proteomes" id="UP000827284">
    <property type="component" value="Unassembled WGS sequence"/>
</dbReference>
<dbReference type="AlphaFoldDB" id="A0A9P3GZ42"/>
<dbReference type="EMBL" id="BQFW01000001">
    <property type="protein sequence ID" value="GJJ67726.1"/>
    <property type="molecule type" value="Genomic_DNA"/>
</dbReference>
<organism evidence="1 2">
    <name type="scientific">Entomortierella parvispora</name>
    <dbReference type="NCBI Taxonomy" id="205924"/>
    <lineage>
        <taxon>Eukaryota</taxon>
        <taxon>Fungi</taxon>
        <taxon>Fungi incertae sedis</taxon>
        <taxon>Mucoromycota</taxon>
        <taxon>Mortierellomycotina</taxon>
        <taxon>Mortierellomycetes</taxon>
        <taxon>Mortierellales</taxon>
        <taxon>Mortierellaceae</taxon>
        <taxon>Entomortierella</taxon>
    </lineage>
</organism>